<dbReference type="EMBL" id="GBXM01012971">
    <property type="protein sequence ID" value="JAH95606.1"/>
    <property type="molecule type" value="Transcribed_RNA"/>
</dbReference>
<reference evidence="2" key="1">
    <citation type="submission" date="2014-11" db="EMBL/GenBank/DDBJ databases">
        <authorList>
            <person name="Amaro Gonzalez C."/>
        </authorList>
    </citation>
    <scope>NUCLEOTIDE SEQUENCE</scope>
</reference>
<proteinExistence type="predicted"/>
<feature type="transmembrane region" description="Helical" evidence="1">
    <location>
        <begin position="23"/>
        <end position="46"/>
    </location>
</feature>
<keyword evidence="1" id="KW-0812">Transmembrane</keyword>
<evidence type="ECO:0000313" key="2">
    <source>
        <dbReference type="EMBL" id="JAH95606.1"/>
    </source>
</evidence>
<dbReference type="AlphaFoldDB" id="A0A0E9WZG2"/>
<reference evidence="2" key="2">
    <citation type="journal article" date="2015" name="Fish Shellfish Immunol.">
        <title>Early steps in the European eel (Anguilla anguilla)-Vibrio vulnificus interaction in the gills: Role of the RtxA13 toxin.</title>
        <authorList>
            <person name="Callol A."/>
            <person name="Pajuelo D."/>
            <person name="Ebbesson L."/>
            <person name="Teles M."/>
            <person name="MacKenzie S."/>
            <person name="Amaro C."/>
        </authorList>
    </citation>
    <scope>NUCLEOTIDE SEQUENCE</scope>
</reference>
<sequence>MYLITTIHVKCVLSDYSVTNLSFLLLFQILIAQCIIVYISAIVLLYRIVSINYI</sequence>
<organism evidence="2">
    <name type="scientific">Anguilla anguilla</name>
    <name type="common">European freshwater eel</name>
    <name type="synonym">Muraena anguilla</name>
    <dbReference type="NCBI Taxonomy" id="7936"/>
    <lineage>
        <taxon>Eukaryota</taxon>
        <taxon>Metazoa</taxon>
        <taxon>Chordata</taxon>
        <taxon>Craniata</taxon>
        <taxon>Vertebrata</taxon>
        <taxon>Euteleostomi</taxon>
        <taxon>Actinopterygii</taxon>
        <taxon>Neopterygii</taxon>
        <taxon>Teleostei</taxon>
        <taxon>Anguilliformes</taxon>
        <taxon>Anguillidae</taxon>
        <taxon>Anguilla</taxon>
    </lineage>
</organism>
<name>A0A0E9WZG2_ANGAN</name>
<accession>A0A0E9WZG2</accession>
<evidence type="ECO:0000256" key="1">
    <source>
        <dbReference type="SAM" id="Phobius"/>
    </source>
</evidence>
<keyword evidence="1" id="KW-0472">Membrane</keyword>
<protein>
    <submittedName>
        <fullName evidence="2">Uncharacterized protein</fullName>
    </submittedName>
</protein>
<keyword evidence="1" id="KW-1133">Transmembrane helix</keyword>